<keyword evidence="14" id="KW-1185">Reference proteome</keyword>
<dbReference type="GO" id="GO:0005886">
    <property type="term" value="C:plasma membrane"/>
    <property type="evidence" value="ECO:0007669"/>
    <property type="project" value="TreeGrafter"/>
</dbReference>
<dbReference type="AlphaFoldDB" id="B4KEP7"/>
<organism evidence="11 14">
    <name type="scientific">Drosophila mojavensis</name>
    <name type="common">Fruit fly</name>
    <dbReference type="NCBI Taxonomy" id="7230"/>
    <lineage>
        <taxon>Eukaryota</taxon>
        <taxon>Metazoa</taxon>
        <taxon>Ecdysozoa</taxon>
        <taxon>Arthropoda</taxon>
        <taxon>Hexapoda</taxon>
        <taxon>Insecta</taxon>
        <taxon>Pterygota</taxon>
        <taxon>Neoptera</taxon>
        <taxon>Endopterygota</taxon>
        <taxon>Diptera</taxon>
        <taxon>Brachycera</taxon>
        <taxon>Muscomorpha</taxon>
        <taxon>Ephydroidea</taxon>
        <taxon>Drosophilidae</taxon>
        <taxon>Drosophila</taxon>
    </lineage>
</organism>
<dbReference type="SMR" id="B4KEP7"/>
<keyword evidence="7 9" id="KW-1133">Transmembrane helix</keyword>
<evidence type="ECO:0000259" key="10">
    <source>
        <dbReference type="PROSITE" id="PS50893"/>
    </source>
</evidence>
<dbReference type="FunFam" id="3.40.50.300:FF:001077">
    <property type="entry name" value="Uncharacterized protein, isoform A"/>
    <property type="match status" value="1"/>
</dbReference>
<dbReference type="GO" id="GO:0016887">
    <property type="term" value="F:ATP hydrolysis activity"/>
    <property type="evidence" value="ECO:0007669"/>
    <property type="project" value="InterPro"/>
</dbReference>
<evidence type="ECO:0000256" key="4">
    <source>
        <dbReference type="ARBA" id="ARBA00022692"/>
    </source>
</evidence>
<evidence type="ECO:0000256" key="2">
    <source>
        <dbReference type="ARBA" id="ARBA00005814"/>
    </source>
</evidence>
<keyword evidence="11" id="KW-0378">Hydrolase</keyword>
<proteinExistence type="inferred from homology"/>
<dbReference type="InterPro" id="IPR027417">
    <property type="entry name" value="P-loop_NTPase"/>
</dbReference>
<feature type="transmembrane region" description="Helical" evidence="9">
    <location>
        <begin position="578"/>
        <end position="599"/>
    </location>
</feature>
<keyword evidence="6" id="KW-0067">ATP-binding</keyword>
<keyword evidence="3" id="KW-0813">Transport</keyword>
<dbReference type="InterPro" id="IPR003593">
    <property type="entry name" value="AAA+_ATPase"/>
</dbReference>
<dbReference type="Pfam" id="PF00005">
    <property type="entry name" value="ABC_tran"/>
    <property type="match status" value="1"/>
</dbReference>
<dbReference type="InParanoid" id="B4KEP7"/>
<evidence type="ECO:0000313" key="14">
    <source>
        <dbReference type="Proteomes" id="UP000009192"/>
    </source>
</evidence>
<comment type="subcellular location">
    <subcellularLocation>
        <location evidence="1">Membrane</location>
        <topology evidence="1">Multi-pass membrane protein</topology>
    </subcellularLocation>
</comment>
<dbReference type="EMBL" id="CH933807">
    <property type="protein sequence ID" value="KRG03515.1"/>
    <property type="molecule type" value="Genomic_DNA"/>
</dbReference>
<evidence type="ECO:0000256" key="1">
    <source>
        <dbReference type="ARBA" id="ARBA00004141"/>
    </source>
</evidence>
<dbReference type="eggNOG" id="KOG0061">
    <property type="taxonomic scope" value="Eukaryota"/>
</dbReference>
<keyword evidence="5" id="KW-0547">Nucleotide-binding</keyword>
<dbReference type="Pfam" id="PF01061">
    <property type="entry name" value="ABC2_membrane"/>
    <property type="match status" value="1"/>
</dbReference>
<feature type="transmembrane region" description="Helical" evidence="9">
    <location>
        <begin position="426"/>
        <end position="452"/>
    </location>
</feature>
<protein>
    <submittedName>
        <fullName evidence="11">Uncharacterized protein, isoform A</fullName>
    </submittedName>
    <submittedName>
        <fullName evidence="12">Uncharacterized protein, isoform B</fullName>
        <ecNumber evidence="11 12">3.6.1.3</ecNumber>
    </submittedName>
    <submittedName>
        <fullName evidence="13">Uncharacterized protein, isoform C</fullName>
    </submittedName>
</protein>
<dbReference type="PROSITE" id="PS50893">
    <property type="entry name" value="ABC_TRANSPORTER_2"/>
    <property type="match status" value="1"/>
</dbReference>
<evidence type="ECO:0000256" key="7">
    <source>
        <dbReference type="ARBA" id="ARBA00022989"/>
    </source>
</evidence>
<feature type="transmembrane region" description="Helical" evidence="9">
    <location>
        <begin position="490"/>
        <end position="510"/>
    </location>
</feature>
<dbReference type="FunCoup" id="B4KEP7">
    <property type="interactions" value="34"/>
</dbReference>
<dbReference type="InterPro" id="IPR013525">
    <property type="entry name" value="ABC2_TM"/>
</dbReference>
<evidence type="ECO:0000313" key="12">
    <source>
        <dbReference type="EMBL" id="KRG03515.1"/>
    </source>
</evidence>
<dbReference type="HOGENOM" id="CLU_000604_57_6_1"/>
<feature type="transmembrane region" description="Helical" evidence="9">
    <location>
        <begin position="378"/>
        <end position="405"/>
    </location>
</feature>
<accession>B4KEP7</accession>
<keyword evidence="4 9" id="KW-0812">Transmembrane</keyword>
<dbReference type="KEGG" id="dmo:Dmoj_GI17952"/>
<dbReference type="InterPro" id="IPR050352">
    <property type="entry name" value="ABCG_transporters"/>
</dbReference>
<evidence type="ECO:0000256" key="6">
    <source>
        <dbReference type="ARBA" id="ARBA00022840"/>
    </source>
</evidence>
<dbReference type="OrthoDB" id="66620at2759"/>
<evidence type="ECO:0000256" key="3">
    <source>
        <dbReference type="ARBA" id="ARBA00022448"/>
    </source>
</evidence>
<dbReference type="GO" id="GO:0140359">
    <property type="term" value="F:ABC-type transporter activity"/>
    <property type="evidence" value="ECO:0007669"/>
    <property type="project" value="InterPro"/>
</dbReference>
<dbReference type="Gene3D" id="3.40.50.300">
    <property type="entry name" value="P-loop containing nucleotide triphosphate hydrolases"/>
    <property type="match status" value="1"/>
</dbReference>
<dbReference type="GO" id="GO:0005524">
    <property type="term" value="F:ATP binding"/>
    <property type="evidence" value="ECO:0007669"/>
    <property type="project" value="UniProtKB-KW"/>
</dbReference>
<dbReference type="SUPFAM" id="SSF52540">
    <property type="entry name" value="P-loop containing nucleoside triphosphate hydrolases"/>
    <property type="match status" value="1"/>
</dbReference>
<feature type="transmembrane region" description="Helical" evidence="9">
    <location>
        <begin position="458"/>
        <end position="478"/>
    </location>
</feature>
<dbReference type="EMBL" id="CH933807">
    <property type="protein sequence ID" value="KRG03516.1"/>
    <property type="molecule type" value="Genomic_DNA"/>
</dbReference>
<dbReference type="CDD" id="cd03213">
    <property type="entry name" value="ABCG_EPDR"/>
    <property type="match status" value="1"/>
</dbReference>
<dbReference type="InterPro" id="IPR003439">
    <property type="entry name" value="ABC_transporter-like_ATP-bd"/>
</dbReference>
<dbReference type="Proteomes" id="UP000009192">
    <property type="component" value="Unassembled WGS sequence"/>
</dbReference>
<name>B4KEP7_DROMO</name>
<reference evidence="11 14" key="1">
    <citation type="journal article" date="2007" name="Nature">
        <title>Evolution of genes and genomes on the Drosophila phylogeny.</title>
        <authorList>
            <consortium name="Drosophila 12 Genomes Consortium"/>
            <person name="Clark A.G."/>
            <person name="Eisen M.B."/>
            <person name="Smith D.R."/>
            <person name="Bergman C.M."/>
            <person name="Oliver B."/>
            <person name="Markow T.A."/>
            <person name="Kaufman T.C."/>
            <person name="Kellis M."/>
            <person name="Gelbart W."/>
            <person name="Iyer V.N."/>
            <person name="Pollard D.A."/>
            <person name="Sackton T.B."/>
            <person name="Larracuente A.M."/>
            <person name="Singh N.D."/>
            <person name="Abad J.P."/>
            <person name="Abt D.N."/>
            <person name="Adryan B."/>
            <person name="Aguade M."/>
            <person name="Akashi H."/>
            <person name="Anderson W.W."/>
            <person name="Aquadro C.F."/>
            <person name="Ardell D.H."/>
            <person name="Arguello R."/>
            <person name="Artieri C.G."/>
            <person name="Barbash D.A."/>
            <person name="Barker D."/>
            <person name="Barsanti P."/>
            <person name="Batterham P."/>
            <person name="Batzoglou S."/>
            <person name="Begun D."/>
            <person name="Bhutkar A."/>
            <person name="Blanco E."/>
            <person name="Bosak S.A."/>
            <person name="Bradley R.K."/>
            <person name="Brand A.D."/>
            <person name="Brent M.R."/>
            <person name="Brooks A.N."/>
            <person name="Brown R.H."/>
            <person name="Butlin R.K."/>
            <person name="Caggese C."/>
            <person name="Calvi B.R."/>
            <person name="Bernardo de Carvalho A."/>
            <person name="Caspi A."/>
            <person name="Castrezana S."/>
            <person name="Celniker S.E."/>
            <person name="Chang J.L."/>
            <person name="Chapple C."/>
            <person name="Chatterji S."/>
            <person name="Chinwalla A."/>
            <person name="Civetta A."/>
            <person name="Clifton S.W."/>
            <person name="Comeron J.M."/>
            <person name="Costello J.C."/>
            <person name="Coyne J.A."/>
            <person name="Daub J."/>
            <person name="David R.G."/>
            <person name="Delcher A.L."/>
            <person name="Delehaunty K."/>
            <person name="Do C.B."/>
            <person name="Ebling H."/>
            <person name="Edwards K."/>
            <person name="Eickbush T."/>
            <person name="Evans J.D."/>
            <person name="Filipski A."/>
            <person name="Findeiss S."/>
            <person name="Freyhult E."/>
            <person name="Fulton L."/>
            <person name="Fulton R."/>
            <person name="Garcia A.C."/>
            <person name="Gardiner A."/>
            <person name="Garfield D.A."/>
            <person name="Garvin B.E."/>
            <person name="Gibson G."/>
            <person name="Gilbert D."/>
            <person name="Gnerre S."/>
            <person name="Godfrey J."/>
            <person name="Good R."/>
            <person name="Gotea V."/>
            <person name="Gravely B."/>
            <person name="Greenberg A.J."/>
            <person name="Griffiths-Jones S."/>
            <person name="Gross S."/>
            <person name="Guigo R."/>
            <person name="Gustafson E.A."/>
            <person name="Haerty W."/>
            <person name="Hahn M.W."/>
            <person name="Halligan D.L."/>
            <person name="Halpern A.L."/>
            <person name="Halter G.M."/>
            <person name="Han M.V."/>
            <person name="Heger A."/>
            <person name="Hillier L."/>
            <person name="Hinrichs A.S."/>
            <person name="Holmes I."/>
            <person name="Hoskins R.A."/>
            <person name="Hubisz M.J."/>
            <person name="Hultmark D."/>
            <person name="Huntley M.A."/>
            <person name="Jaffe D.B."/>
            <person name="Jagadeeshan S."/>
            <person name="Jeck W.R."/>
            <person name="Johnson J."/>
            <person name="Jones C.D."/>
            <person name="Jordan W.C."/>
            <person name="Karpen G.H."/>
            <person name="Kataoka E."/>
            <person name="Keightley P.D."/>
            <person name="Kheradpour P."/>
            <person name="Kirkness E.F."/>
            <person name="Koerich L.B."/>
            <person name="Kristiansen K."/>
            <person name="Kudrna D."/>
            <person name="Kulathinal R.J."/>
            <person name="Kumar S."/>
            <person name="Kwok R."/>
            <person name="Lander E."/>
            <person name="Langley C.H."/>
            <person name="Lapoint R."/>
            <person name="Lazzaro B.P."/>
            <person name="Lee S.J."/>
            <person name="Levesque L."/>
            <person name="Li R."/>
            <person name="Lin C.F."/>
            <person name="Lin M.F."/>
            <person name="Lindblad-Toh K."/>
            <person name="Llopart A."/>
            <person name="Long M."/>
            <person name="Low L."/>
            <person name="Lozovsky E."/>
            <person name="Lu J."/>
            <person name="Luo M."/>
            <person name="Machado C.A."/>
            <person name="Makalowski W."/>
            <person name="Marzo M."/>
            <person name="Matsuda M."/>
            <person name="Matzkin L."/>
            <person name="McAllister B."/>
            <person name="McBride C.S."/>
            <person name="McKernan B."/>
            <person name="McKernan K."/>
            <person name="Mendez-Lago M."/>
            <person name="Minx P."/>
            <person name="Mollenhauer M.U."/>
            <person name="Montooth K."/>
            <person name="Mount S.M."/>
            <person name="Mu X."/>
            <person name="Myers E."/>
            <person name="Negre B."/>
            <person name="Newfeld S."/>
            <person name="Nielsen R."/>
            <person name="Noor M.A."/>
            <person name="O'Grady P."/>
            <person name="Pachter L."/>
            <person name="Papaceit M."/>
            <person name="Parisi M.J."/>
            <person name="Parisi M."/>
            <person name="Parts L."/>
            <person name="Pedersen J.S."/>
            <person name="Pesole G."/>
            <person name="Phillippy A.M."/>
            <person name="Ponting C.P."/>
            <person name="Pop M."/>
            <person name="Porcelli D."/>
            <person name="Powell J.R."/>
            <person name="Prohaska S."/>
            <person name="Pruitt K."/>
            <person name="Puig M."/>
            <person name="Quesneville H."/>
            <person name="Ram K.R."/>
            <person name="Rand D."/>
            <person name="Rasmussen M.D."/>
            <person name="Reed L.K."/>
            <person name="Reenan R."/>
            <person name="Reily A."/>
            <person name="Remington K.A."/>
            <person name="Rieger T.T."/>
            <person name="Ritchie M.G."/>
            <person name="Robin C."/>
            <person name="Rogers Y.H."/>
            <person name="Rohde C."/>
            <person name="Rozas J."/>
            <person name="Rubenfield M.J."/>
            <person name="Ruiz A."/>
            <person name="Russo S."/>
            <person name="Salzberg S.L."/>
            <person name="Sanchez-Gracia A."/>
            <person name="Saranga D.J."/>
            <person name="Sato H."/>
            <person name="Schaeffer S.W."/>
            <person name="Schatz M.C."/>
            <person name="Schlenke T."/>
            <person name="Schwartz R."/>
            <person name="Segarra C."/>
            <person name="Singh R.S."/>
            <person name="Sirot L."/>
            <person name="Sirota M."/>
            <person name="Sisneros N.B."/>
            <person name="Smith C.D."/>
            <person name="Smith T.F."/>
            <person name="Spieth J."/>
            <person name="Stage D.E."/>
            <person name="Stark A."/>
            <person name="Stephan W."/>
            <person name="Strausberg R.L."/>
            <person name="Strempel S."/>
            <person name="Sturgill D."/>
            <person name="Sutton G."/>
            <person name="Sutton G.G."/>
            <person name="Tao W."/>
            <person name="Teichmann S."/>
            <person name="Tobari Y.N."/>
            <person name="Tomimura Y."/>
            <person name="Tsolas J.M."/>
            <person name="Valente V.L."/>
            <person name="Venter E."/>
            <person name="Venter J.C."/>
            <person name="Vicario S."/>
            <person name="Vieira F.G."/>
            <person name="Vilella A.J."/>
            <person name="Villasante A."/>
            <person name="Walenz B."/>
            <person name="Wang J."/>
            <person name="Wasserman M."/>
            <person name="Watts T."/>
            <person name="Wilson D."/>
            <person name="Wilson R.K."/>
            <person name="Wing R.A."/>
            <person name="Wolfner M.F."/>
            <person name="Wong A."/>
            <person name="Wong G.K."/>
            <person name="Wu C.I."/>
            <person name="Wu G."/>
            <person name="Yamamoto D."/>
            <person name="Yang H.P."/>
            <person name="Yang S.P."/>
            <person name="Yorke J.A."/>
            <person name="Yoshida K."/>
            <person name="Zdobnov E."/>
            <person name="Zhang P."/>
            <person name="Zhang Y."/>
            <person name="Zimin A.V."/>
            <person name="Baldwin J."/>
            <person name="Abdouelleil A."/>
            <person name="Abdulkadir J."/>
            <person name="Abebe A."/>
            <person name="Abera B."/>
            <person name="Abreu J."/>
            <person name="Acer S.C."/>
            <person name="Aftuck L."/>
            <person name="Alexander A."/>
            <person name="An P."/>
            <person name="Anderson E."/>
            <person name="Anderson S."/>
            <person name="Arachi H."/>
            <person name="Azer M."/>
            <person name="Bachantsang P."/>
            <person name="Barry A."/>
            <person name="Bayul T."/>
            <person name="Berlin A."/>
            <person name="Bessette D."/>
            <person name="Bloom T."/>
            <person name="Blye J."/>
            <person name="Boguslavskiy L."/>
            <person name="Bonnet C."/>
            <person name="Boukhgalter B."/>
            <person name="Bourzgui I."/>
            <person name="Brown A."/>
            <person name="Cahill P."/>
            <person name="Channer S."/>
            <person name="Cheshatsang Y."/>
            <person name="Chuda L."/>
            <person name="Citroen M."/>
            <person name="Collymore A."/>
            <person name="Cooke P."/>
            <person name="Costello M."/>
            <person name="D'Aco K."/>
            <person name="Daza R."/>
            <person name="De Haan G."/>
            <person name="DeGray S."/>
            <person name="DeMaso C."/>
            <person name="Dhargay N."/>
            <person name="Dooley K."/>
            <person name="Dooley E."/>
            <person name="Doricent M."/>
            <person name="Dorje P."/>
            <person name="Dorjee K."/>
            <person name="Dupes A."/>
            <person name="Elong R."/>
            <person name="Falk J."/>
            <person name="Farina A."/>
            <person name="Faro S."/>
            <person name="Ferguson D."/>
            <person name="Fisher S."/>
            <person name="Foley C.D."/>
            <person name="Franke A."/>
            <person name="Friedrich D."/>
            <person name="Gadbois L."/>
            <person name="Gearin G."/>
            <person name="Gearin C.R."/>
            <person name="Giannoukos G."/>
            <person name="Goode T."/>
            <person name="Graham J."/>
            <person name="Grandbois E."/>
            <person name="Grewal S."/>
            <person name="Gyaltsen K."/>
            <person name="Hafez N."/>
            <person name="Hagos B."/>
            <person name="Hall J."/>
            <person name="Henson C."/>
            <person name="Hollinger A."/>
            <person name="Honan T."/>
            <person name="Huard M.D."/>
            <person name="Hughes L."/>
            <person name="Hurhula B."/>
            <person name="Husby M.E."/>
            <person name="Kamat A."/>
            <person name="Kanga B."/>
            <person name="Kashin S."/>
            <person name="Khazanovich D."/>
            <person name="Kisner P."/>
            <person name="Lance K."/>
            <person name="Lara M."/>
            <person name="Lee W."/>
            <person name="Lennon N."/>
            <person name="Letendre F."/>
            <person name="LeVine R."/>
            <person name="Lipovsky A."/>
            <person name="Liu X."/>
            <person name="Liu J."/>
            <person name="Liu S."/>
            <person name="Lokyitsang T."/>
            <person name="Lokyitsang Y."/>
            <person name="Lubonja R."/>
            <person name="Lui A."/>
            <person name="MacDonald P."/>
            <person name="Magnisalis V."/>
            <person name="Maru K."/>
            <person name="Matthews C."/>
            <person name="McCusker W."/>
            <person name="McDonough S."/>
            <person name="Mehta T."/>
            <person name="Meldrim J."/>
            <person name="Meneus L."/>
            <person name="Mihai O."/>
            <person name="Mihalev A."/>
            <person name="Mihova T."/>
            <person name="Mittelman R."/>
            <person name="Mlenga V."/>
            <person name="Montmayeur A."/>
            <person name="Mulrain L."/>
            <person name="Navidi A."/>
            <person name="Naylor J."/>
            <person name="Negash T."/>
            <person name="Nguyen T."/>
            <person name="Nguyen N."/>
            <person name="Nicol R."/>
            <person name="Norbu C."/>
            <person name="Norbu N."/>
            <person name="Novod N."/>
            <person name="O'Neill B."/>
            <person name="Osman S."/>
            <person name="Markiewicz E."/>
            <person name="Oyono O.L."/>
            <person name="Patti C."/>
            <person name="Phunkhang P."/>
            <person name="Pierre F."/>
            <person name="Priest M."/>
            <person name="Raghuraman S."/>
            <person name="Rege F."/>
            <person name="Reyes R."/>
            <person name="Rise C."/>
            <person name="Rogov P."/>
            <person name="Ross K."/>
            <person name="Ryan E."/>
            <person name="Settipalli S."/>
            <person name="Shea T."/>
            <person name="Sherpa N."/>
            <person name="Shi L."/>
            <person name="Shih D."/>
            <person name="Sparrow T."/>
            <person name="Spaulding J."/>
            <person name="Stalker J."/>
            <person name="Stange-Thomann N."/>
            <person name="Stavropoulos S."/>
            <person name="Stone C."/>
            <person name="Strader C."/>
            <person name="Tesfaye S."/>
            <person name="Thomson T."/>
            <person name="Thoulutsang Y."/>
            <person name="Thoulutsang D."/>
            <person name="Topham K."/>
            <person name="Topping I."/>
            <person name="Tsamla T."/>
            <person name="Vassiliev H."/>
            <person name="Vo A."/>
            <person name="Wangchuk T."/>
            <person name="Wangdi T."/>
            <person name="Weiand M."/>
            <person name="Wilkinson J."/>
            <person name="Wilson A."/>
            <person name="Yadav S."/>
            <person name="Young G."/>
            <person name="Yu Q."/>
            <person name="Zembek L."/>
            <person name="Zhong D."/>
            <person name="Zimmer A."/>
            <person name="Zwirko Z."/>
            <person name="Jaffe D.B."/>
            <person name="Alvarez P."/>
            <person name="Brockman W."/>
            <person name="Butler J."/>
            <person name="Chin C."/>
            <person name="Gnerre S."/>
            <person name="Grabherr M."/>
            <person name="Kleber M."/>
            <person name="Mauceli E."/>
            <person name="MacCallum I."/>
        </authorList>
    </citation>
    <scope>NUCLEOTIDE SEQUENCE [LARGE SCALE GENOMIC DNA]</scope>
    <source>
        <strain evidence="11">TSC#15081-1352.22</strain>
        <strain evidence="14">Tucson 15081-1352.22</strain>
    </source>
</reference>
<dbReference type="Pfam" id="PF19055">
    <property type="entry name" value="ABC2_membrane_7"/>
    <property type="match status" value="1"/>
</dbReference>
<dbReference type="EMBL" id="CH933807">
    <property type="protein sequence ID" value="EDW12947.1"/>
    <property type="molecule type" value="Genomic_DNA"/>
</dbReference>
<gene>
    <name evidence="11" type="primary">Dmoj\GI17952</name>
    <name evidence="11" type="ORF">Dmoj_GI17952</name>
</gene>
<reference evidence="11" key="3">
    <citation type="submission" date="2008-06" db="EMBL/GenBank/DDBJ databases">
        <authorList>
            <consortium name="FlyBase"/>
        </authorList>
    </citation>
    <scope>NUCLEOTIDE SEQUENCE</scope>
    <source>
        <strain evidence="11">TSC#15081-1352.22</strain>
    </source>
</reference>
<dbReference type="SMART" id="SM00382">
    <property type="entry name" value="AAA"/>
    <property type="match status" value="1"/>
</dbReference>
<feature type="transmembrane region" description="Helical" evidence="9">
    <location>
        <begin position="354"/>
        <end position="372"/>
    </location>
</feature>
<evidence type="ECO:0000256" key="9">
    <source>
        <dbReference type="SAM" id="Phobius"/>
    </source>
</evidence>
<dbReference type="PANTHER" id="PTHR48041:SF118">
    <property type="entry name" value="ATP-BINDING CASSETTE TRANSPORTER (ABC TRANSPORTER) FAMILY G MEMBER 16"/>
    <property type="match status" value="1"/>
</dbReference>
<evidence type="ECO:0000313" key="13">
    <source>
        <dbReference type="EMBL" id="KRG03516.1"/>
    </source>
</evidence>
<dbReference type="PANTHER" id="PTHR48041">
    <property type="entry name" value="ABC TRANSPORTER G FAMILY MEMBER 28"/>
    <property type="match status" value="1"/>
</dbReference>
<keyword evidence="8 9" id="KW-0472">Membrane</keyword>
<comment type="similarity">
    <text evidence="2">Belongs to the ABC transporter superfamily. ABCG family. Eye pigment precursor importer (TC 3.A.1.204) subfamily.</text>
</comment>
<reference evidence="11" key="2">
    <citation type="journal article" date="2008" name="Bioinformatics">
        <title>Assembly reconciliation.</title>
        <authorList>
            <person name="Zimin A.V."/>
            <person name="Smith D.R."/>
            <person name="Sutton G."/>
            <person name="Yorke J.A."/>
        </authorList>
    </citation>
    <scope>NUCLEOTIDE SEQUENCE</scope>
    <source>
        <strain evidence="11">TSC#15081-1352.22</strain>
    </source>
</reference>
<evidence type="ECO:0000256" key="5">
    <source>
        <dbReference type="ARBA" id="ARBA00022741"/>
    </source>
</evidence>
<feature type="domain" description="ABC transporter" evidence="10">
    <location>
        <begin position="21"/>
        <end position="259"/>
    </location>
</feature>
<dbReference type="EC" id="3.6.1.3" evidence="11 12"/>
<sequence length="603" mass="67564">MVDNAGATVPNGLAKVQPLELLFRQVSYKLKGSNQSKNLILNETCGAFRAGRLTAILGPSGAGKSTLLNVLAGFKVSGVSGQFLLNGEPRDLLAFRKMSSYIAQNFEMLSLLTVQETLRVSADLKLPTGTTTLQKQIILDDIIEVLNLHSCRHTLVRDISGGEHKRLSIGIELVTNPPIMFFDEPTSGLDSVATYQVMGYLQRLAHNGRIVVCVVHQPSSRLMQLFDDILVLAHGEVLFAGAQHEMLESFQAAGFSCPQYYNPADFVLEVGSESSAQRCETLITQNKSKYDSLQSFDSVPADEQTAFLELSESSSVPQVLRPKEQVGFWYQLRILMHRHLRAMSRDTIAVQMRVIMHTIIGLLLGVVYWQIGNDANKVISNVSCMFFIILFIFSGNAMPSILLCVQDAPVFIREYYNGWYSVRAYYISKVLADLPLQLLCPSLFIGISYFMTGQPPDLARFAMCWSMCVLTAFIGHFIGVIGGTLLSMQLAIFIVPTVSIPFLLFSGFFIRMRELSWFLRPICDFSFFRYVFEGLMRAIYGYQRGDLPCHEDFCYYKSSEHFLKDFDMSGDMVHSDGLILGLFLLVLLVTFNVSLHVCIRRAL</sequence>
<dbReference type="InterPro" id="IPR043926">
    <property type="entry name" value="ABCG_dom"/>
</dbReference>
<evidence type="ECO:0000256" key="8">
    <source>
        <dbReference type="ARBA" id="ARBA00023136"/>
    </source>
</evidence>
<evidence type="ECO:0000313" key="11">
    <source>
        <dbReference type="EMBL" id="EDW12947.1"/>
    </source>
</evidence>
<dbReference type="OMA" id="FGWDMAV"/>